<dbReference type="EMBL" id="HBEL01007527">
    <property type="protein sequence ID" value="CAD8407500.1"/>
    <property type="molecule type" value="Transcribed_RNA"/>
</dbReference>
<protein>
    <submittedName>
        <fullName evidence="1">Uncharacterized protein</fullName>
    </submittedName>
</protein>
<reference evidence="1" key="1">
    <citation type="submission" date="2021-01" db="EMBL/GenBank/DDBJ databases">
        <authorList>
            <person name="Corre E."/>
            <person name="Pelletier E."/>
            <person name="Niang G."/>
            <person name="Scheremetjew M."/>
            <person name="Finn R."/>
            <person name="Kale V."/>
            <person name="Holt S."/>
            <person name="Cochrane G."/>
            <person name="Meng A."/>
            <person name="Brown T."/>
            <person name="Cohen L."/>
        </authorList>
    </citation>
    <scope>NUCLEOTIDE SEQUENCE</scope>
    <source>
        <strain evidence="1">CCAP1064/1</strain>
    </source>
</reference>
<name>A0A7S0C021_9STRA</name>
<gene>
    <name evidence="1" type="ORF">PINE0816_LOCUS3619</name>
</gene>
<proteinExistence type="predicted"/>
<dbReference type="AlphaFoldDB" id="A0A7S0C021"/>
<sequence>MSPLSFSVDDEIISSSLSLYDIDNIVTDCKRSTSSTADLHVTSNSPLSPSSSFDFPSIEWCSSDDDCEHDSSCESLTSSLDSITIEDHRGLKLSSRSRCEDFAGLVSKSSMKSFSFSGMEDDPCSVLRGGATAALDIMKVESTISESSWGYFILPEESNNGYSCGSMRRKNRTRALSEKQKRSSMTSPYSKQGLNLASIKSKRSCSLFRCYA</sequence>
<evidence type="ECO:0000313" key="1">
    <source>
        <dbReference type="EMBL" id="CAD8407500.1"/>
    </source>
</evidence>
<organism evidence="1">
    <name type="scientific">Proboscia inermis</name>
    <dbReference type="NCBI Taxonomy" id="420281"/>
    <lineage>
        <taxon>Eukaryota</taxon>
        <taxon>Sar</taxon>
        <taxon>Stramenopiles</taxon>
        <taxon>Ochrophyta</taxon>
        <taxon>Bacillariophyta</taxon>
        <taxon>Coscinodiscophyceae</taxon>
        <taxon>Rhizosoleniophycidae</taxon>
        <taxon>Rhizosoleniales</taxon>
        <taxon>Rhizosoleniaceae</taxon>
        <taxon>Proboscia</taxon>
    </lineage>
</organism>
<accession>A0A7S0C021</accession>